<dbReference type="SUPFAM" id="SSF52242">
    <property type="entry name" value="Cobalamin (vitamin B12)-binding domain"/>
    <property type="match status" value="1"/>
</dbReference>
<dbReference type="Gene3D" id="3.20.20.240">
    <property type="entry name" value="Methylmalonyl-CoA mutase"/>
    <property type="match status" value="2"/>
</dbReference>
<keyword evidence="5" id="KW-0170">Cobalt</keyword>
<evidence type="ECO:0000256" key="4">
    <source>
        <dbReference type="ARBA" id="ARBA00023235"/>
    </source>
</evidence>
<evidence type="ECO:0000256" key="1">
    <source>
        <dbReference type="ARBA" id="ARBA00001922"/>
    </source>
</evidence>
<comment type="similarity">
    <text evidence="2">Belongs to the methylmalonyl-CoA mutase family.</text>
</comment>
<reference evidence="8 9" key="1">
    <citation type="submission" date="2017-10" db="EMBL/GenBank/DDBJ databases">
        <title>Draft genome of Longimonas halophila.</title>
        <authorList>
            <person name="Goh K.M."/>
            <person name="Shamsir M.S."/>
            <person name="Lim S.W."/>
        </authorList>
    </citation>
    <scope>NUCLEOTIDE SEQUENCE [LARGE SCALE GENOMIC DNA]</scope>
    <source>
        <strain evidence="8 9">KCTC 42399</strain>
    </source>
</reference>
<gene>
    <name evidence="8" type="ORF">CRI93_02185</name>
</gene>
<protein>
    <recommendedName>
        <fullName evidence="7">Methylmalonyl-CoA mutase alpha/beta chain catalytic domain-containing protein</fullName>
    </recommendedName>
</protein>
<dbReference type="Pfam" id="PF01642">
    <property type="entry name" value="MM_CoA_mutase"/>
    <property type="match status" value="1"/>
</dbReference>
<dbReference type="InterPro" id="IPR036724">
    <property type="entry name" value="Cobalamin-bd_sf"/>
</dbReference>
<dbReference type="OrthoDB" id="9762378at2"/>
<keyword evidence="3" id="KW-0846">Cobalamin</keyword>
<keyword evidence="4" id="KW-0413">Isomerase</keyword>
<feature type="domain" description="Methylmalonyl-CoA mutase alpha/beta chain catalytic" evidence="7">
    <location>
        <begin position="229"/>
        <end position="476"/>
    </location>
</feature>
<evidence type="ECO:0000259" key="7">
    <source>
        <dbReference type="Pfam" id="PF01642"/>
    </source>
</evidence>
<dbReference type="AlphaFoldDB" id="A0A2H3NR64"/>
<keyword evidence="9" id="KW-1185">Reference proteome</keyword>
<accession>A0A2H3NR64</accession>
<evidence type="ECO:0000256" key="3">
    <source>
        <dbReference type="ARBA" id="ARBA00022628"/>
    </source>
</evidence>
<comment type="cofactor">
    <cofactor evidence="1">
        <name>adenosylcob(III)alamin</name>
        <dbReference type="ChEBI" id="CHEBI:18408"/>
    </cofactor>
</comment>
<dbReference type="SUPFAM" id="SSF51703">
    <property type="entry name" value="Cobalamin (vitamin B12)-dependent enzymes"/>
    <property type="match status" value="1"/>
</dbReference>
<dbReference type="InterPro" id="IPR006099">
    <property type="entry name" value="MeMalonylCoA_mutase_a/b_cat"/>
</dbReference>
<dbReference type="EMBL" id="PDEP01000001">
    <property type="protein sequence ID" value="PEN09562.1"/>
    <property type="molecule type" value="Genomic_DNA"/>
</dbReference>
<dbReference type="GO" id="GO:0016866">
    <property type="term" value="F:intramolecular transferase activity"/>
    <property type="evidence" value="ECO:0007669"/>
    <property type="project" value="InterPro"/>
</dbReference>
<dbReference type="PANTHER" id="PTHR48101:SF1">
    <property type="entry name" value="METHYLMALONYL-COA MUTASE, LARGE SUBUNIT"/>
    <property type="match status" value="1"/>
</dbReference>
<evidence type="ECO:0000256" key="2">
    <source>
        <dbReference type="ARBA" id="ARBA00008465"/>
    </source>
</evidence>
<evidence type="ECO:0000256" key="6">
    <source>
        <dbReference type="SAM" id="MobiDB-lite"/>
    </source>
</evidence>
<feature type="compositionally biased region" description="Polar residues" evidence="6">
    <location>
        <begin position="472"/>
        <end position="484"/>
    </location>
</feature>
<feature type="region of interest" description="Disordered" evidence="6">
    <location>
        <begin position="460"/>
        <end position="489"/>
    </location>
</feature>
<dbReference type="GO" id="GO:0031419">
    <property type="term" value="F:cobalamin binding"/>
    <property type="evidence" value="ECO:0007669"/>
    <property type="project" value="UniProtKB-KW"/>
</dbReference>
<dbReference type="Gene3D" id="3.40.50.280">
    <property type="entry name" value="Cobalamin-binding domain"/>
    <property type="match status" value="1"/>
</dbReference>
<dbReference type="PANTHER" id="PTHR48101">
    <property type="entry name" value="METHYLMALONYL-COA MUTASE, MITOCHONDRIAL-RELATED"/>
    <property type="match status" value="1"/>
</dbReference>
<sequence>MRCGTGNPAVRRQAVAERVGCIRHCCLRSCPPLSLTVINPRMTDAPLSLDFPPTPTEDWHDRLRRDLGDDFADTLTWQPLEGIDLRAFYRRADTDALPHVQKGVSGRAMRQSGPAANDWTIAQRLPLDAPDLADRINAACTGGAGRIVVTAAGTDASADLSAALRTALDTAAHHDTDVHLDGGADAWAVIAQSDLGADTPLTYADPHLLRAMRHVPAEAELPAPLHRPAHPIMVDARLPHNAGLPMADELALALGSWSQALATQGAEAFSGGLPHRVLVAVDTSYFLEIAKLRALRLLLPQVAQAYAEMHDTAPVLSPSDVTLYAETSPRSHTLFDPHANLLRAATQSASAVIGGVEQLTVQPFRRDEHDEAANADRLARNTQLILKHEAHLHRVADPAAGAYYLEQATDRLAEAAWSRFQQIEDTGGLPNWADDFLQTRVRITREERRMRIATRTDVLVGTNHYPDPDTPVTPQATPSASPAQQHFHHQPPAWVQPLSLSAGYDALRLRVQQLEPRPTALIAPVGTPSMRSARATFARNIVGCLGLRLIEPLGYDSIDDAIDALHEHTPDVVVWCADDDTLAALLDQAPTDTVDAITIAAAPPKAVPNAQAVDLLLHRGAPTLQRLRQLADALGA</sequence>
<evidence type="ECO:0000256" key="5">
    <source>
        <dbReference type="ARBA" id="ARBA00023285"/>
    </source>
</evidence>
<name>A0A2H3NR64_9BACT</name>
<evidence type="ECO:0000313" key="9">
    <source>
        <dbReference type="Proteomes" id="UP000221024"/>
    </source>
</evidence>
<dbReference type="InterPro" id="IPR016176">
    <property type="entry name" value="Cbl-dep_enz_cat"/>
</dbReference>
<organism evidence="8 9">
    <name type="scientific">Longimonas halophila</name>
    <dbReference type="NCBI Taxonomy" id="1469170"/>
    <lineage>
        <taxon>Bacteria</taxon>
        <taxon>Pseudomonadati</taxon>
        <taxon>Rhodothermota</taxon>
        <taxon>Rhodothermia</taxon>
        <taxon>Rhodothermales</taxon>
        <taxon>Salisaetaceae</taxon>
        <taxon>Longimonas</taxon>
    </lineage>
</organism>
<dbReference type="Proteomes" id="UP000221024">
    <property type="component" value="Unassembled WGS sequence"/>
</dbReference>
<comment type="caution">
    <text evidence="8">The sequence shown here is derived from an EMBL/GenBank/DDBJ whole genome shotgun (WGS) entry which is preliminary data.</text>
</comment>
<evidence type="ECO:0000313" key="8">
    <source>
        <dbReference type="EMBL" id="PEN09562.1"/>
    </source>
</evidence>
<proteinExistence type="inferred from homology"/>
<dbReference type="GO" id="GO:0046872">
    <property type="term" value="F:metal ion binding"/>
    <property type="evidence" value="ECO:0007669"/>
    <property type="project" value="InterPro"/>
</dbReference>